<feature type="domain" description="Response regulatory" evidence="4">
    <location>
        <begin position="3"/>
        <end position="126"/>
    </location>
</feature>
<feature type="modified residue" description="4-aspartylphosphate" evidence="3">
    <location>
        <position position="63"/>
    </location>
</feature>
<dbReference type="Gene3D" id="2.40.50.1020">
    <property type="entry name" value="LytTr DNA-binding domain"/>
    <property type="match status" value="1"/>
</dbReference>
<proteinExistence type="predicted"/>
<dbReference type="PROSITE" id="PS50110">
    <property type="entry name" value="RESPONSE_REGULATORY"/>
    <property type="match status" value="1"/>
</dbReference>
<dbReference type="AlphaFoldDB" id="A0A9D1YPF0"/>
<reference evidence="6" key="2">
    <citation type="submission" date="2021-04" db="EMBL/GenBank/DDBJ databases">
        <authorList>
            <person name="Gilroy R."/>
        </authorList>
    </citation>
    <scope>NUCLEOTIDE SEQUENCE</scope>
    <source>
        <strain evidence="6">ChiSxjej3B15-24422</strain>
    </source>
</reference>
<dbReference type="Proteomes" id="UP000824007">
    <property type="component" value="Unassembled WGS sequence"/>
</dbReference>
<protein>
    <recommendedName>
        <fullName evidence="1">Stage 0 sporulation protein A homolog</fullName>
    </recommendedName>
</protein>
<evidence type="ECO:0000313" key="6">
    <source>
        <dbReference type="EMBL" id="HIY59826.1"/>
    </source>
</evidence>
<dbReference type="GO" id="GO:0000156">
    <property type="term" value="F:phosphorelay response regulator activity"/>
    <property type="evidence" value="ECO:0007669"/>
    <property type="project" value="InterPro"/>
</dbReference>
<dbReference type="InterPro" id="IPR011006">
    <property type="entry name" value="CheY-like_superfamily"/>
</dbReference>
<reference evidence="6" key="1">
    <citation type="journal article" date="2021" name="PeerJ">
        <title>Extensive microbial diversity within the chicken gut microbiome revealed by metagenomics and culture.</title>
        <authorList>
            <person name="Gilroy R."/>
            <person name="Ravi A."/>
            <person name="Getino M."/>
            <person name="Pursley I."/>
            <person name="Horton D.L."/>
            <person name="Alikhan N.F."/>
            <person name="Baker D."/>
            <person name="Gharbi K."/>
            <person name="Hall N."/>
            <person name="Watson M."/>
            <person name="Adriaenssens E.M."/>
            <person name="Foster-Nyarko E."/>
            <person name="Jarju S."/>
            <person name="Secka A."/>
            <person name="Antonio M."/>
            <person name="Oren A."/>
            <person name="Chaudhuri R.R."/>
            <person name="La Ragione R."/>
            <person name="Hildebrand F."/>
            <person name="Pallen M.J."/>
        </authorList>
    </citation>
    <scope>NUCLEOTIDE SEQUENCE</scope>
    <source>
        <strain evidence="6">ChiSxjej3B15-24422</strain>
    </source>
</reference>
<evidence type="ECO:0000256" key="2">
    <source>
        <dbReference type="ARBA" id="ARBA00024867"/>
    </source>
</evidence>
<accession>A0A9D1YPF0</accession>
<keyword evidence="6" id="KW-0238">DNA-binding</keyword>
<name>A0A9D1YPF0_9FIRM</name>
<evidence type="ECO:0000313" key="7">
    <source>
        <dbReference type="Proteomes" id="UP000824007"/>
    </source>
</evidence>
<comment type="function">
    <text evidence="2">May play the central regulatory role in sporulation. It may be an element of the effector pathway responsible for the activation of sporulation genes in response to nutritional stress. Spo0A may act in concert with spo0H (a sigma factor) to control the expression of some genes that are critical to the sporulation process.</text>
</comment>
<dbReference type="PROSITE" id="PS50930">
    <property type="entry name" value="HTH_LYTTR"/>
    <property type="match status" value="1"/>
</dbReference>
<dbReference type="EMBL" id="DXDD01000048">
    <property type="protein sequence ID" value="HIY59826.1"/>
    <property type="molecule type" value="Genomic_DNA"/>
</dbReference>
<comment type="caution">
    <text evidence="6">The sequence shown here is derived from an EMBL/GenBank/DDBJ whole genome shotgun (WGS) entry which is preliminary data.</text>
</comment>
<feature type="domain" description="HTH LytTR-type" evidence="5">
    <location>
        <begin position="136"/>
        <end position="239"/>
    </location>
</feature>
<dbReference type="PANTHER" id="PTHR37299:SF1">
    <property type="entry name" value="STAGE 0 SPORULATION PROTEIN A HOMOLOG"/>
    <property type="match status" value="1"/>
</dbReference>
<dbReference type="GO" id="GO:0003677">
    <property type="term" value="F:DNA binding"/>
    <property type="evidence" value="ECO:0007669"/>
    <property type="project" value="UniProtKB-KW"/>
</dbReference>
<sequence>MLRIAICDDEPVQLALLEELVWEWAKERHMECSTELCENAEQFLFLLAERREKKQEVDILLLDIEMPGMDGVELASRLRKEGEGMQLLFVTGIAERAAEGYDVDAVSFLIKPVKREKLYACLDRAAARLKRQEPSFLLETAGAVERVRIRKIRFLESAGHDTLVHCADRERPVRCLQGIAQLERLLAEQSGAFYRIHRTCVIHLSHVERISRKEVTMEGGTVLPIARGKWEGLNRAYLAWYRAGTEREEE</sequence>
<dbReference type="Pfam" id="PF00072">
    <property type="entry name" value="Response_reg"/>
    <property type="match status" value="1"/>
</dbReference>
<dbReference type="PANTHER" id="PTHR37299">
    <property type="entry name" value="TRANSCRIPTIONAL REGULATOR-RELATED"/>
    <property type="match status" value="1"/>
</dbReference>
<evidence type="ECO:0000259" key="5">
    <source>
        <dbReference type="PROSITE" id="PS50930"/>
    </source>
</evidence>
<evidence type="ECO:0000259" key="4">
    <source>
        <dbReference type="PROSITE" id="PS50110"/>
    </source>
</evidence>
<dbReference type="Gene3D" id="3.40.50.2300">
    <property type="match status" value="1"/>
</dbReference>
<dbReference type="SMART" id="SM00448">
    <property type="entry name" value="REC"/>
    <property type="match status" value="1"/>
</dbReference>
<dbReference type="SUPFAM" id="SSF52172">
    <property type="entry name" value="CheY-like"/>
    <property type="match status" value="1"/>
</dbReference>
<dbReference type="SMART" id="SM00850">
    <property type="entry name" value="LytTR"/>
    <property type="match status" value="1"/>
</dbReference>
<dbReference type="Pfam" id="PF04397">
    <property type="entry name" value="LytTR"/>
    <property type="match status" value="1"/>
</dbReference>
<organism evidence="6 7">
    <name type="scientific">Candidatus Eisenbergiella pullistercoris</name>
    <dbReference type="NCBI Taxonomy" id="2838555"/>
    <lineage>
        <taxon>Bacteria</taxon>
        <taxon>Bacillati</taxon>
        <taxon>Bacillota</taxon>
        <taxon>Clostridia</taxon>
        <taxon>Lachnospirales</taxon>
        <taxon>Lachnospiraceae</taxon>
        <taxon>Eisenbergiella</taxon>
    </lineage>
</organism>
<gene>
    <name evidence="6" type="ORF">H9831_03960</name>
</gene>
<evidence type="ECO:0000256" key="3">
    <source>
        <dbReference type="PROSITE-ProRule" id="PRU00169"/>
    </source>
</evidence>
<keyword evidence="3" id="KW-0597">Phosphoprotein</keyword>
<dbReference type="InterPro" id="IPR007492">
    <property type="entry name" value="LytTR_DNA-bd_dom"/>
</dbReference>
<evidence type="ECO:0000256" key="1">
    <source>
        <dbReference type="ARBA" id="ARBA00018672"/>
    </source>
</evidence>
<dbReference type="InterPro" id="IPR046947">
    <property type="entry name" value="LytR-like"/>
</dbReference>
<dbReference type="InterPro" id="IPR001789">
    <property type="entry name" value="Sig_transdc_resp-reg_receiver"/>
</dbReference>